<evidence type="ECO:0000256" key="1">
    <source>
        <dbReference type="SAM" id="Coils"/>
    </source>
</evidence>
<keyword evidence="3" id="KW-0614">Plasmid</keyword>
<keyword evidence="2" id="KW-0812">Transmembrane</keyword>
<keyword evidence="1" id="KW-0175">Coiled coil</keyword>
<evidence type="ECO:0000313" key="3">
    <source>
        <dbReference type="EMBL" id="ARO46190.1"/>
    </source>
</evidence>
<feature type="transmembrane region" description="Helical" evidence="2">
    <location>
        <begin position="154"/>
        <end position="172"/>
    </location>
</feature>
<sequence length="379" mass="43913">MAVEVEILTSNVEILAKQPPLELLPFSDFLEITQYMEKGETVTFQLLEVSGEPFYKGTFTKMSEEYAFEEDIRKKLNQVIKQKKMSAEQAESLLAKLSFTTVQETPPLSVKQKFLEKKKDKSEKVMIQKKKPERRVPRLSKVSLPSFFVSWKKIGIGVLIFSCIGLSAFFFLKNDTSVAKKDTSYEQLFQEGNYQQLLKKYPEKEQTLIEQLYQEGNEKGLEEVAKQATDNLAQFYLSFYRKDWEKVTTLKELPQEKDVLAMKGYAFLKQGKLEEAKLINEAIKNETLTQQIEAYELTQAYKALREGNVSTAEKINKEIANKQLSDDISVVKSILNLMKKYAEDKENKKLSEAERKEAQQNYDEWKKNLQQIGEESIFE</sequence>
<feature type="coiled-coil region" evidence="1">
    <location>
        <begin position="341"/>
        <end position="375"/>
    </location>
</feature>
<evidence type="ECO:0000256" key="2">
    <source>
        <dbReference type="SAM" id="Phobius"/>
    </source>
</evidence>
<dbReference type="RefSeq" id="WP_172689693.1">
    <property type="nucleotide sequence ID" value="NZ_KY303941.1"/>
</dbReference>
<geneLocation type="plasmid" evidence="3">
    <name>pGTC3</name>
</geneLocation>
<dbReference type="EMBL" id="KY303941">
    <property type="protein sequence ID" value="ARO46190.1"/>
    <property type="molecule type" value="Genomic_DNA"/>
</dbReference>
<protein>
    <submittedName>
        <fullName evidence="3">Uncharacterized protein</fullName>
    </submittedName>
</protein>
<reference evidence="3" key="1">
    <citation type="submission" date="2016-12" db="EMBL/GenBank/DDBJ databases">
        <title>Characterization of a Plasmid Isolated from Enterococcus faecalis found in the Fecal Material of a Blue Whale.</title>
        <authorList>
            <person name="McLaughlin R."/>
        </authorList>
    </citation>
    <scope>NUCLEOTIDE SEQUENCE</scope>
    <source>
        <strain evidence="3">3</strain>
        <plasmid evidence="3">pGTC3</plasmid>
    </source>
</reference>
<name>A0A1W6QXJ1_ENTFL</name>
<keyword evidence="2" id="KW-1133">Transmembrane helix</keyword>
<organism evidence="3">
    <name type="scientific">Enterococcus faecalis</name>
    <name type="common">Streptococcus faecalis</name>
    <dbReference type="NCBI Taxonomy" id="1351"/>
    <lineage>
        <taxon>Bacteria</taxon>
        <taxon>Bacillati</taxon>
        <taxon>Bacillota</taxon>
        <taxon>Bacilli</taxon>
        <taxon>Lactobacillales</taxon>
        <taxon>Enterococcaceae</taxon>
        <taxon>Enterococcus</taxon>
    </lineage>
</organism>
<proteinExistence type="predicted"/>
<keyword evidence="2" id="KW-0472">Membrane</keyword>
<dbReference type="AlphaFoldDB" id="A0A1W6QXJ1"/>
<accession>A0A1W6QXJ1</accession>